<proteinExistence type="predicted"/>
<protein>
    <submittedName>
        <fullName evidence="1">Uncharacterized protein</fullName>
    </submittedName>
</protein>
<dbReference type="EMBL" id="GBRH01268621">
    <property type="protein sequence ID" value="JAD29274.1"/>
    <property type="molecule type" value="Transcribed_RNA"/>
</dbReference>
<organism evidence="1">
    <name type="scientific">Arundo donax</name>
    <name type="common">Giant reed</name>
    <name type="synonym">Donax arundinaceus</name>
    <dbReference type="NCBI Taxonomy" id="35708"/>
    <lineage>
        <taxon>Eukaryota</taxon>
        <taxon>Viridiplantae</taxon>
        <taxon>Streptophyta</taxon>
        <taxon>Embryophyta</taxon>
        <taxon>Tracheophyta</taxon>
        <taxon>Spermatophyta</taxon>
        <taxon>Magnoliopsida</taxon>
        <taxon>Liliopsida</taxon>
        <taxon>Poales</taxon>
        <taxon>Poaceae</taxon>
        <taxon>PACMAD clade</taxon>
        <taxon>Arundinoideae</taxon>
        <taxon>Arundineae</taxon>
        <taxon>Arundo</taxon>
    </lineage>
</organism>
<reference evidence="1" key="1">
    <citation type="submission" date="2014-09" db="EMBL/GenBank/DDBJ databases">
        <authorList>
            <person name="Magalhaes I.L.F."/>
            <person name="Oliveira U."/>
            <person name="Santos F.R."/>
            <person name="Vidigal T.H.D.A."/>
            <person name="Brescovit A.D."/>
            <person name="Santos A.J."/>
        </authorList>
    </citation>
    <scope>NUCLEOTIDE SEQUENCE</scope>
    <source>
        <tissue evidence="1">Shoot tissue taken approximately 20 cm above the soil surface</tissue>
    </source>
</reference>
<sequence>MKKKVGNVLSLMYRLQAGSYRVSNLGQ</sequence>
<reference evidence="1" key="2">
    <citation type="journal article" date="2015" name="Data Brief">
        <title>Shoot transcriptome of the giant reed, Arundo donax.</title>
        <authorList>
            <person name="Barrero R.A."/>
            <person name="Guerrero F.D."/>
            <person name="Moolhuijzen P."/>
            <person name="Goolsby J.A."/>
            <person name="Tidwell J."/>
            <person name="Bellgard S.E."/>
            <person name="Bellgard M.I."/>
        </authorList>
    </citation>
    <scope>NUCLEOTIDE SEQUENCE</scope>
    <source>
        <tissue evidence="1">Shoot tissue taken approximately 20 cm above the soil surface</tissue>
    </source>
</reference>
<dbReference type="AlphaFoldDB" id="A0A0A8YQX3"/>
<evidence type="ECO:0000313" key="1">
    <source>
        <dbReference type="EMBL" id="JAD29274.1"/>
    </source>
</evidence>
<accession>A0A0A8YQX3</accession>
<name>A0A0A8YQX3_ARUDO</name>